<evidence type="ECO:0000256" key="2">
    <source>
        <dbReference type="ARBA" id="ARBA00024341"/>
    </source>
</evidence>
<feature type="compositionally biased region" description="Basic residues" evidence="4">
    <location>
        <begin position="44"/>
        <end position="60"/>
    </location>
</feature>
<evidence type="ECO:0000313" key="7">
    <source>
        <dbReference type="RefSeq" id="XP_035551269.1"/>
    </source>
</evidence>
<protein>
    <submittedName>
        <fullName evidence="7">Protein IQ-DOMAIN 14-like</fullName>
    </submittedName>
</protein>
<comment type="subunit">
    <text evidence="3">Binds to multiple calmodulin (CaM) in the presence of Ca(2+) and CaM-like proteins.</text>
</comment>
<feature type="region of interest" description="Disordered" evidence="4">
    <location>
        <begin position="34"/>
        <end position="65"/>
    </location>
</feature>
<dbReference type="OrthoDB" id="1298402at2759"/>
<dbReference type="PANTHER" id="PTHR32295">
    <property type="entry name" value="IQ-DOMAIN 5-RELATED"/>
    <property type="match status" value="1"/>
</dbReference>
<gene>
    <name evidence="7" type="primary">LOC108995249</name>
</gene>
<dbReference type="Proteomes" id="UP000235220">
    <property type="component" value="Chromosome 11"/>
</dbReference>
<feature type="region of interest" description="Disordered" evidence="4">
    <location>
        <begin position="246"/>
        <end position="351"/>
    </location>
</feature>
<reference evidence="7" key="1">
    <citation type="submission" date="2025-08" db="UniProtKB">
        <authorList>
            <consortium name="RefSeq"/>
        </authorList>
    </citation>
    <scope>IDENTIFICATION</scope>
    <source>
        <tissue evidence="7">Leaves</tissue>
    </source>
</reference>
<comment type="similarity">
    <text evidence="2">Belongs to the IQD family.</text>
</comment>
<accession>A0A6P9EUF6</accession>
<feature type="compositionally biased region" description="Polar residues" evidence="4">
    <location>
        <begin position="327"/>
        <end position="340"/>
    </location>
</feature>
<evidence type="ECO:0000256" key="4">
    <source>
        <dbReference type="SAM" id="MobiDB-lite"/>
    </source>
</evidence>
<evidence type="ECO:0000313" key="6">
    <source>
        <dbReference type="Proteomes" id="UP000235220"/>
    </source>
</evidence>
<keyword evidence="1" id="KW-0112">Calmodulin-binding</keyword>
<feature type="compositionally biased region" description="Basic residues" evidence="4">
    <location>
        <begin position="341"/>
        <end position="350"/>
    </location>
</feature>
<dbReference type="Pfam" id="PF00612">
    <property type="entry name" value="IQ"/>
    <property type="match status" value="2"/>
</dbReference>
<proteinExistence type="inferred from homology"/>
<dbReference type="InParanoid" id="A0A6P9EUF6"/>
<feature type="domain" description="DUF4005" evidence="5">
    <location>
        <begin position="264"/>
        <end position="341"/>
    </location>
</feature>
<dbReference type="GO" id="GO:0005516">
    <property type="term" value="F:calmodulin binding"/>
    <property type="evidence" value="ECO:0007669"/>
    <property type="project" value="UniProtKB-KW"/>
</dbReference>
<sequence length="399" mass="46104">MGKASKWIRNFLIGKREQKYKKIDATFPAENVHNKTDCQPGTPKTRRRWSFGRASGKKTSPKYSKSFDSFDTTKLPVQASAENEVLQNHAVLIAGVEYAAATKIQAVFRSYLARKALSALRGLVKLQALVRGHQVRKQTNATLRRMHALISIQVRARVQRIQMAEEAHLHVKKQQSIHRNFTLENELRRMRREKMDMTLQDSQGVSKCKSGYLNHLQIEKTEDDFPSYYSEDLSSRRRENPYEEYSFTANNSPQHYIPTSELNTRRAPSPSRQLDCANHISHGHDPFIPNYMAKTESSRAKVRSQSEPKQRPNGSIRQKNRRRESTDGTSVPLDNQMRGRSSSHSKRVGHANHDPWFVKLYRSTRSSNKFDSVTPTSSHSNHHTSLDVYEVRNQWRQIY</sequence>
<dbReference type="Gene3D" id="1.20.5.190">
    <property type="match status" value="1"/>
</dbReference>
<evidence type="ECO:0000256" key="1">
    <source>
        <dbReference type="ARBA" id="ARBA00022860"/>
    </source>
</evidence>
<feature type="compositionally biased region" description="Basic and acidic residues" evidence="4">
    <location>
        <begin position="296"/>
        <end position="310"/>
    </location>
</feature>
<dbReference type="PROSITE" id="PS50096">
    <property type="entry name" value="IQ"/>
    <property type="match status" value="2"/>
</dbReference>
<dbReference type="PANTHER" id="PTHR32295:SF263">
    <property type="entry name" value="DUF4005 DOMAIN-CONTAINING PROTEIN"/>
    <property type="match status" value="1"/>
</dbReference>
<evidence type="ECO:0000259" key="5">
    <source>
        <dbReference type="Pfam" id="PF13178"/>
    </source>
</evidence>
<organism evidence="6 7">
    <name type="scientific">Juglans regia</name>
    <name type="common">English walnut</name>
    <dbReference type="NCBI Taxonomy" id="51240"/>
    <lineage>
        <taxon>Eukaryota</taxon>
        <taxon>Viridiplantae</taxon>
        <taxon>Streptophyta</taxon>
        <taxon>Embryophyta</taxon>
        <taxon>Tracheophyta</taxon>
        <taxon>Spermatophyta</taxon>
        <taxon>Magnoliopsida</taxon>
        <taxon>eudicotyledons</taxon>
        <taxon>Gunneridae</taxon>
        <taxon>Pentapetalae</taxon>
        <taxon>rosids</taxon>
        <taxon>fabids</taxon>
        <taxon>Fagales</taxon>
        <taxon>Juglandaceae</taxon>
        <taxon>Juglans</taxon>
    </lineage>
</organism>
<dbReference type="InterPro" id="IPR025064">
    <property type="entry name" value="DUF4005"/>
</dbReference>
<evidence type="ECO:0000256" key="3">
    <source>
        <dbReference type="ARBA" id="ARBA00024378"/>
    </source>
</evidence>
<dbReference type="Pfam" id="PF13178">
    <property type="entry name" value="DUF4005"/>
    <property type="match status" value="1"/>
</dbReference>
<dbReference type="RefSeq" id="XP_035551269.1">
    <property type="nucleotide sequence ID" value="XM_035695376.1"/>
</dbReference>
<dbReference type="CDD" id="cd23767">
    <property type="entry name" value="IQCD"/>
    <property type="match status" value="1"/>
</dbReference>
<keyword evidence="6" id="KW-1185">Reference proteome</keyword>
<dbReference type="InterPro" id="IPR000048">
    <property type="entry name" value="IQ_motif_EF-hand-BS"/>
</dbReference>
<dbReference type="KEGG" id="jre:108995249"/>
<dbReference type="GeneID" id="108995249"/>
<name>A0A6P9EUF6_JUGRE</name>
<dbReference type="AlphaFoldDB" id="A0A6P9EUF6"/>